<evidence type="ECO:0000313" key="1">
    <source>
        <dbReference type="EMBL" id="QHT83532.1"/>
    </source>
</evidence>
<accession>A0A6C0HSG7</accession>
<proteinExistence type="predicted"/>
<dbReference type="EMBL" id="MN740010">
    <property type="protein sequence ID" value="QHT83532.1"/>
    <property type="molecule type" value="Genomic_DNA"/>
</dbReference>
<organism evidence="1">
    <name type="scientific">viral metagenome</name>
    <dbReference type="NCBI Taxonomy" id="1070528"/>
    <lineage>
        <taxon>unclassified sequences</taxon>
        <taxon>metagenomes</taxon>
        <taxon>organismal metagenomes</taxon>
    </lineage>
</organism>
<protein>
    <submittedName>
        <fullName evidence="1">Uncharacterized protein</fullName>
    </submittedName>
</protein>
<reference evidence="1" key="1">
    <citation type="journal article" date="2020" name="Nature">
        <title>Giant virus diversity and host interactions through global metagenomics.</title>
        <authorList>
            <person name="Schulz F."/>
            <person name="Roux S."/>
            <person name="Paez-Espino D."/>
            <person name="Jungbluth S."/>
            <person name="Walsh D.A."/>
            <person name="Denef V.J."/>
            <person name="McMahon K.D."/>
            <person name="Konstantinidis K.T."/>
            <person name="Eloe-Fadrosh E.A."/>
            <person name="Kyrpides N.C."/>
            <person name="Woyke T."/>
        </authorList>
    </citation>
    <scope>NUCLEOTIDE SEQUENCE</scope>
    <source>
        <strain evidence="1">GVMAG-M-3300023184-168</strain>
    </source>
</reference>
<dbReference type="AlphaFoldDB" id="A0A6C0HSG7"/>
<sequence>MDLTKIPNDIIINHIIPFTYQVQSKKLLKDIQSFYRDYKIVINYYSFDYNDYILCSDLIRFVNINYFLNSYSNNIEKLFERSYFYNNIINKEEFIISIENNIYNNYIVNPNKVSRIIFGLLKPYERTRFLYRFVIPYDIF</sequence>
<name>A0A6C0HSG7_9ZZZZ</name>